<gene>
    <name evidence="6" type="ORF">QE152_g9658</name>
</gene>
<keyword evidence="5" id="KW-0812">Transmembrane</keyword>
<comment type="caution">
    <text evidence="6">The sequence shown here is derived from an EMBL/GenBank/DDBJ whole genome shotgun (WGS) entry which is preliminary data.</text>
</comment>
<sequence length="879" mass="101516">MGHPPIMVSSQKLLRYRSQRLDLIEMFNTILPIQLSTITEKEVCCTFLLVKLILLLPLREMNSRETVKNCTAILQRVDRPSTWIFKIQEQFTLGTISSTAIKVVYNLVDSNQGGLSIRADSRGSATSLKGFIHNNLFVNNSNLPTLYVEGRQSSPYQEVTIYRNYFTRNVAMYHNNIVLKQTVSNFTYNYVKRNIGLQNLEVSGFDKVRLPIYQSTSHNGFYENYAVLRDSRSTIVAGTAGQHYVDNIFYNPNNDYEMITVNKSRFDFNSTLEVWRTKIDAAYNYWGFNTTLAVSGRIRDQSDDERLLEVSYVPYYMNNKTILDAKCPPGWNLVGNNTCYMFIGAPMTFYEARQFCEADNATMPYLIGNQNYYAVNQFLMRQQHWYLYSDRVWVQHIDMRDQCTLFAYETIEVGDCKERYPFICEIDPKIYIDPLTWHGDALTIGIICAFLLAILLLALICGCWWQKTKYRRAQRFERRNSIRQSLHSLRSVGTANGFDMSYRRKQTQLSARSTDTLTKSSDYKKMISNGSIDSMEKSTYTSTIDDNQSYDTYETHNPNITGIQYNQEFKPETVNQYAQPHFNLAYKNEGFKDNSTFASNSNYQSRAESVHDSNINEETPIIHTDSNVNVPSFPPSEYYTTDTLPLSSTSERSDPNTNFYHNPNTQFLNELSSKLPKRPDELPERHYARSMSYTPDYNAVALEHPDHQYFDDRPHSDVLETDFDEIEPKPKSRSKSEALLETNFDYEPDEVVQNFPMTQASRSKSQPLETAIVTFLILFFKFNVRDRNRSKIEEKTAASASGNLTRKSYLKEICSSFSPTNWLKFLTHKLRTHSINEDHFAEKADENHDSGTESDDEIEDPDFSAPGEFLDGLFPAGLE</sequence>
<dbReference type="EMBL" id="JASPKY010000084">
    <property type="protein sequence ID" value="KAK9738694.1"/>
    <property type="molecule type" value="Genomic_DNA"/>
</dbReference>
<evidence type="ECO:0000313" key="6">
    <source>
        <dbReference type="EMBL" id="KAK9738693.1"/>
    </source>
</evidence>
<dbReference type="GO" id="GO:0045217">
    <property type="term" value="P:cell-cell junction maintenance"/>
    <property type="evidence" value="ECO:0007669"/>
    <property type="project" value="TreeGrafter"/>
</dbReference>
<dbReference type="InterPro" id="IPR016186">
    <property type="entry name" value="C-type_lectin-like/link_sf"/>
</dbReference>
<reference evidence="6" key="1">
    <citation type="submission" date="2023-05" db="EMBL/GenBank/DDBJ databases">
        <authorList>
            <person name="Nardi F."/>
            <person name="Carapelli A."/>
            <person name="Cucini C."/>
        </authorList>
    </citation>
    <scope>NUCLEOTIDE SEQUENCE</scope>
    <source>
        <strain evidence="6">DMR45628</strain>
        <tissue evidence="6">Testes</tissue>
    </source>
</reference>
<accession>A0AAW1LXI1</accession>
<keyword evidence="3" id="KW-0325">Glycoprotein</keyword>
<feature type="compositionally biased region" description="Basic and acidic residues" evidence="4">
    <location>
        <begin position="838"/>
        <end position="851"/>
    </location>
</feature>
<evidence type="ECO:0000256" key="3">
    <source>
        <dbReference type="ARBA" id="ARBA00023180"/>
    </source>
</evidence>
<feature type="region of interest" description="Disordered" evidence="4">
    <location>
        <begin position="838"/>
        <end position="879"/>
    </location>
</feature>
<dbReference type="EMBL" id="JASPKY010000084">
    <property type="protein sequence ID" value="KAK9738693.1"/>
    <property type="molecule type" value="Genomic_DNA"/>
</dbReference>
<dbReference type="Gene3D" id="3.10.100.10">
    <property type="entry name" value="Mannose-Binding Protein A, subunit A"/>
    <property type="match status" value="1"/>
</dbReference>
<feature type="compositionally biased region" description="Acidic residues" evidence="4">
    <location>
        <begin position="852"/>
        <end position="862"/>
    </location>
</feature>
<proteinExistence type="predicted"/>
<keyword evidence="5" id="KW-0472">Membrane</keyword>
<keyword evidence="7" id="KW-1185">Reference proteome</keyword>
<name>A0AAW1LXI1_POPJA</name>
<dbReference type="PANTHER" id="PTHR47653">
    <property type="entry name" value="PROTEIN BARK BEETLE"/>
    <property type="match status" value="1"/>
</dbReference>
<protein>
    <recommendedName>
        <fullName evidence="8">C-type lectin domain-containing protein</fullName>
    </recommendedName>
</protein>
<evidence type="ECO:0000256" key="5">
    <source>
        <dbReference type="SAM" id="Phobius"/>
    </source>
</evidence>
<dbReference type="PANTHER" id="PTHR47653:SF1">
    <property type="entry name" value="DELETED IN MALIGNANT BRAIN TUMORS 1 PROTEIN"/>
    <property type="match status" value="1"/>
</dbReference>
<evidence type="ECO:0000256" key="2">
    <source>
        <dbReference type="ARBA" id="ARBA00022737"/>
    </source>
</evidence>
<dbReference type="Proteomes" id="UP001458880">
    <property type="component" value="Unassembled WGS sequence"/>
</dbReference>
<dbReference type="SUPFAM" id="SSF56436">
    <property type="entry name" value="C-type lectin-like"/>
    <property type="match status" value="1"/>
</dbReference>
<evidence type="ECO:0000256" key="1">
    <source>
        <dbReference type="ARBA" id="ARBA00022729"/>
    </source>
</evidence>
<dbReference type="AlphaFoldDB" id="A0AAW1LXI1"/>
<organism evidence="6 7">
    <name type="scientific">Popillia japonica</name>
    <name type="common">Japanese beetle</name>
    <dbReference type="NCBI Taxonomy" id="7064"/>
    <lineage>
        <taxon>Eukaryota</taxon>
        <taxon>Metazoa</taxon>
        <taxon>Ecdysozoa</taxon>
        <taxon>Arthropoda</taxon>
        <taxon>Hexapoda</taxon>
        <taxon>Insecta</taxon>
        <taxon>Pterygota</taxon>
        <taxon>Neoptera</taxon>
        <taxon>Endopterygota</taxon>
        <taxon>Coleoptera</taxon>
        <taxon>Polyphaga</taxon>
        <taxon>Scarabaeiformia</taxon>
        <taxon>Scarabaeidae</taxon>
        <taxon>Rutelinae</taxon>
        <taxon>Popillia</taxon>
    </lineage>
</organism>
<keyword evidence="1" id="KW-0732">Signal</keyword>
<reference evidence="6 7" key="2">
    <citation type="journal article" date="2024" name="BMC Genomics">
        <title>De novo assembly and annotation of Popillia japonica's genome with initial clues to its potential as an invasive pest.</title>
        <authorList>
            <person name="Cucini C."/>
            <person name="Boschi S."/>
            <person name="Funari R."/>
            <person name="Cardaioli E."/>
            <person name="Iannotti N."/>
            <person name="Marturano G."/>
            <person name="Paoli F."/>
            <person name="Bruttini M."/>
            <person name="Carapelli A."/>
            <person name="Frati F."/>
            <person name="Nardi F."/>
        </authorList>
    </citation>
    <scope>NUCLEOTIDE SEQUENCE [LARGE SCALE GENOMIC DNA]</scope>
    <source>
        <strain evidence="6">DMR45628</strain>
    </source>
</reference>
<evidence type="ECO:0000313" key="7">
    <source>
        <dbReference type="Proteomes" id="UP001458880"/>
    </source>
</evidence>
<evidence type="ECO:0008006" key="8">
    <source>
        <dbReference type="Google" id="ProtNLM"/>
    </source>
</evidence>
<dbReference type="InterPro" id="IPR053243">
    <property type="entry name" value="SJ_maturation_regulator"/>
</dbReference>
<keyword evidence="5" id="KW-1133">Transmembrane helix</keyword>
<keyword evidence="2" id="KW-0677">Repeat</keyword>
<feature type="transmembrane region" description="Helical" evidence="5">
    <location>
        <begin position="441"/>
        <end position="465"/>
    </location>
</feature>
<evidence type="ECO:0000256" key="4">
    <source>
        <dbReference type="SAM" id="MobiDB-lite"/>
    </source>
</evidence>
<dbReference type="GO" id="GO:0016020">
    <property type="term" value="C:membrane"/>
    <property type="evidence" value="ECO:0007669"/>
    <property type="project" value="TreeGrafter"/>
</dbReference>
<dbReference type="InterPro" id="IPR016187">
    <property type="entry name" value="CTDL_fold"/>
</dbReference>